<keyword evidence="2" id="KW-1185">Reference proteome</keyword>
<comment type="caution">
    <text evidence="1">The sequence shown here is derived from an EMBL/GenBank/DDBJ whole genome shotgun (WGS) entry which is preliminary data.</text>
</comment>
<accession>A0A504Z5D1</accession>
<evidence type="ECO:0000313" key="2">
    <source>
        <dbReference type="Proteomes" id="UP000316759"/>
    </source>
</evidence>
<sequence>MLGGKFPATCRRSNVDQLLAVCWICGIEIFSFLSMAKPLNFLSLRNCLVEVTIRCCALPQFEVDFD</sequence>
<proteinExistence type="predicted"/>
<reference evidence="1 2" key="1">
    <citation type="submission" date="2019-04" db="EMBL/GenBank/DDBJ databases">
        <title>Annotation for the trematode Fasciola gigantica.</title>
        <authorList>
            <person name="Choi Y.-J."/>
        </authorList>
    </citation>
    <scope>NUCLEOTIDE SEQUENCE [LARGE SCALE GENOMIC DNA]</scope>
    <source>
        <strain evidence="1">Uganda_cow_1</strain>
    </source>
</reference>
<protein>
    <submittedName>
        <fullName evidence="1">Uncharacterized protein</fullName>
    </submittedName>
</protein>
<organism evidence="1 2">
    <name type="scientific">Fasciola gigantica</name>
    <name type="common">Giant liver fluke</name>
    <dbReference type="NCBI Taxonomy" id="46835"/>
    <lineage>
        <taxon>Eukaryota</taxon>
        <taxon>Metazoa</taxon>
        <taxon>Spiralia</taxon>
        <taxon>Lophotrochozoa</taxon>
        <taxon>Platyhelminthes</taxon>
        <taxon>Trematoda</taxon>
        <taxon>Digenea</taxon>
        <taxon>Plagiorchiida</taxon>
        <taxon>Echinostomata</taxon>
        <taxon>Echinostomatoidea</taxon>
        <taxon>Fasciolidae</taxon>
        <taxon>Fasciola</taxon>
    </lineage>
</organism>
<evidence type="ECO:0000313" key="1">
    <source>
        <dbReference type="EMBL" id="TPP65827.1"/>
    </source>
</evidence>
<dbReference type="Proteomes" id="UP000316759">
    <property type="component" value="Unassembled WGS sequence"/>
</dbReference>
<dbReference type="AlphaFoldDB" id="A0A504Z5D1"/>
<dbReference type="EMBL" id="SUNJ01002624">
    <property type="protein sequence ID" value="TPP65827.1"/>
    <property type="molecule type" value="Genomic_DNA"/>
</dbReference>
<name>A0A504Z5D1_FASGI</name>
<gene>
    <name evidence="1" type="ORF">FGIG_07085</name>
</gene>